<sequence length="363" mass="42177">MLNIHPNFSMNSSKKLNYFFSFYFSIIIITFRCFLFFLQSLLRFPVSFTSTFIRKSISDFFHAPILIPFIDTMLSLYFRLCNLSPCTVDLDDQTTMHFWTPNHRKINKPDLVIIHGYGGNSRWQFVHQVRALSDRFNLYVPDLLFFGKSYSSRAERTDVFQGNCVAEGMRRLGVDRFTVFGISYGGFVAYQMAQMNPEAVEKVVIVNSGISWSEKQKEWHLKRVGRRISGFLVPESPQDLRFLVCLSLSNSDFIRWAPDFMLHQFIEVMHTTHRKEQLEMVEYLLNKDTNPDIPSLTQESLIIWGDQDNIFPLDFAHQLHRNLGPKSRLEIIKNTGHAANVEAPHQLNTLIKSFVLGQTQITP</sequence>
<evidence type="ECO:0000313" key="1">
    <source>
        <dbReference type="EMBL" id="KAJ4717782.1"/>
    </source>
</evidence>
<reference evidence="1 2" key="1">
    <citation type="journal article" date="2023" name="Science">
        <title>Complex scaffold remodeling in plant triterpene biosynthesis.</title>
        <authorList>
            <person name="De La Pena R."/>
            <person name="Hodgson H."/>
            <person name="Liu J.C."/>
            <person name="Stephenson M.J."/>
            <person name="Martin A.C."/>
            <person name="Owen C."/>
            <person name="Harkess A."/>
            <person name="Leebens-Mack J."/>
            <person name="Jimenez L.E."/>
            <person name="Osbourn A."/>
            <person name="Sattely E.S."/>
        </authorList>
    </citation>
    <scope>NUCLEOTIDE SEQUENCE [LARGE SCALE GENOMIC DNA]</scope>
    <source>
        <strain evidence="2">cv. JPN11</strain>
        <tissue evidence="1">Leaf</tissue>
    </source>
</reference>
<organism evidence="1 2">
    <name type="scientific">Melia azedarach</name>
    <name type="common">Chinaberry tree</name>
    <dbReference type="NCBI Taxonomy" id="155640"/>
    <lineage>
        <taxon>Eukaryota</taxon>
        <taxon>Viridiplantae</taxon>
        <taxon>Streptophyta</taxon>
        <taxon>Embryophyta</taxon>
        <taxon>Tracheophyta</taxon>
        <taxon>Spermatophyta</taxon>
        <taxon>Magnoliopsida</taxon>
        <taxon>eudicotyledons</taxon>
        <taxon>Gunneridae</taxon>
        <taxon>Pentapetalae</taxon>
        <taxon>rosids</taxon>
        <taxon>malvids</taxon>
        <taxon>Sapindales</taxon>
        <taxon>Meliaceae</taxon>
        <taxon>Melia</taxon>
    </lineage>
</organism>
<accession>A0ACC1Y3Q4</accession>
<gene>
    <name evidence="1" type="ORF">OWV82_009562</name>
</gene>
<keyword evidence="1" id="KW-0378">Hydrolase</keyword>
<dbReference type="EMBL" id="CM051398">
    <property type="protein sequence ID" value="KAJ4717782.1"/>
    <property type="molecule type" value="Genomic_DNA"/>
</dbReference>
<proteinExistence type="predicted"/>
<name>A0ACC1Y3Q4_MELAZ</name>
<protein>
    <submittedName>
        <fullName evidence="1">Alpha/beta hydrolase-1</fullName>
    </submittedName>
</protein>
<comment type="caution">
    <text evidence="1">The sequence shown here is derived from an EMBL/GenBank/DDBJ whole genome shotgun (WGS) entry which is preliminary data.</text>
</comment>
<dbReference type="Proteomes" id="UP001164539">
    <property type="component" value="Chromosome 5"/>
</dbReference>
<evidence type="ECO:0000313" key="2">
    <source>
        <dbReference type="Proteomes" id="UP001164539"/>
    </source>
</evidence>
<keyword evidence="2" id="KW-1185">Reference proteome</keyword>